<keyword evidence="2" id="KW-1185">Reference proteome</keyword>
<organism evidence="1 2">
    <name type="scientific">Candidatus Nanohalococcus occultus</name>
    <dbReference type="NCBI Taxonomy" id="2978047"/>
    <lineage>
        <taxon>Archaea</taxon>
        <taxon>Candidatus Nanohalarchaeota</taxon>
        <taxon>Candidatus Nanohalarchaeota incertae sedis</taxon>
        <taxon>Candidatus Nanohalococcus</taxon>
    </lineage>
</organism>
<dbReference type="EMBL" id="CP104395">
    <property type="protein sequence ID" value="WEL19419.1"/>
    <property type="molecule type" value="Genomic_DNA"/>
</dbReference>
<gene>
    <name evidence="1" type="ORF">SVXNc_0395</name>
</gene>
<protein>
    <submittedName>
        <fullName evidence="1">Nuclease (RNAse H fold)</fullName>
    </submittedName>
</protein>
<sequence length="172" mass="18998">MIAGIILKDNIEEKSVIAFLDEEIECFEVSTNDELVEKLDEKKPGVVAVDAPMEVGPTELNEGEKELKEQGHIFTPSGQQKTTARRLEALQDQAFNVMGGNTPDFIRFDPHITAEELALDTDEALKSIGVEASNIRGAEQFDAVLGAITARFYEQNQFEEMGVVVPEALDEE</sequence>
<dbReference type="GeneID" id="90589831"/>
<evidence type="ECO:0000313" key="1">
    <source>
        <dbReference type="EMBL" id="WEL19419.1"/>
    </source>
</evidence>
<proteinExistence type="predicted"/>
<dbReference type="Proteomes" id="UP001218034">
    <property type="component" value="Chromosome"/>
</dbReference>
<reference evidence="1 2" key="1">
    <citation type="submission" date="2022-09" db="EMBL/GenBank/DDBJ databases">
        <title>Xylan utilization by haloarchaea-nanohaloarchaea associations.</title>
        <authorList>
            <person name="Yakimov M."/>
        </authorList>
    </citation>
    <scope>NUCLEOTIDE SEQUENCE [LARGE SCALE GENOMIC DNA]</scope>
    <source>
        <strain evidence="1 2">SVXNc</strain>
    </source>
</reference>
<evidence type="ECO:0000313" key="2">
    <source>
        <dbReference type="Proteomes" id="UP001218034"/>
    </source>
</evidence>
<dbReference type="RefSeq" id="WP_347722289.1">
    <property type="nucleotide sequence ID" value="NZ_CP104395.1"/>
</dbReference>
<name>A0ABY8CID3_9ARCH</name>
<accession>A0ABY8CID3</accession>